<reference evidence="2" key="2">
    <citation type="journal article" date="2021" name="PeerJ">
        <title>Extensive microbial diversity within the chicken gut microbiome revealed by metagenomics and culture.</title>
        <authorList>
            <person name="Gilroy R."/>
            <person name="Ravi A."/>
            <person name="Getino M."/>
            <person name="Pursley I."/>
            <person name="Horton D.L."/>
            <person name="Alikhan N.F."/>
            <person name="Baker D."/>
            <person name="Gharbi K."/>
            <person name="Hall N."/>
            <person name="Watson M."/>
            <person name="Adriaenssens E.M."/>
            <person name="Foster-Nyarko E."/>
            <person name="Jarju S."/>
            <person name="Secka A."/>
            <person name="Antonio M."/>
            <person name="Oren A."/>
            <person name="Chaudhuri R.R."/>
            <person name="La Ragione R."/>
            <person name="Hildebrand F."/>
            <person name="Pallen M.J."/>
        </authorList>
    </citation>
    <scope>NUCLEOTIDE SEQUENCE</scope>
    <source>
        <strain evidence="2">CHK176-6737</strain>
    </source>
</reference>
<proteinExistence type="inferred from homology"/>
<dbReference type="EMBL" id="DVNM01000025">
    <property type="protein sequence ID" value="HIU69231.1"/>
    <property type="molecule type" value="Genomic_DNA"/>
</dbReference>
<dbReference type="InterPro" id="IPR000600">
    <property type="entry name" value="ROK"/>
</dbReference>
<sequence length="236" mass="25846">MICRPVSFIGISSGGFWAEDGQAIGYETIKSTSENNLKKFLAEKYGCPVSIENDARCALLAEKSSGVLQNCQNAVLFVLGSSLGCAVLVNGKLFSGSTHQAGAMFLMPEYYDGSTYRYDQQANSIHLTKEFDPALVRGDMRLLEDKALHGDPKAKELLESYSKAVALKCWYAYLAYDPEQIALGGGIANSQYITQRIRFYLNGFFVRDKSARAPVLSNTHFGEESNLLGAALLARP</sequence>
<dbReference type="Pfam" id="PF00480">
    <property type="entry name" value="ROK"/>
    <property type="match status" value="1"/>
</dbReference>
<dbReference type="SUPFAM" id="SSF53067">
    <property type="entry name" value="Actin-like ATPase domain"/>
    <property type="match status" value="1"/>
</dbReference>
<organism evidence="2 3">
    <name type="scientific">Candidatus Scybalenecus merdavium</name>
    <dbReference type="NCBI Taxonomy" id="2840939"/>
    <lineage>
        <taxon>Bacteria</taxon>
        <taxon>Bacillati</taxon>
        <taxon>Bacillota</taxon>
        <taxon>Clostridia</taxon>
        <taxon>Eubacteriales</taxon>
        <taxon>Oscillospiraceae</taxon>
        <taxon>Oscillospiraceae incertae sedis</taxon>
        <taxon>Candidatus Scybalenecus</taxon>
    </lineage>
</organism>
<gene>
    <name evidence="2" type="ORF">IAD23_04660</name>
</gene>
<dbReference type="PANTHER" id="PTHR18964:SF149">
    <property type="entry name" value="BIFUNCTIONAL UDP-N-ACETYLGLUCOSAMINE 2-EPIMERASE_N-ACETYLMANNOSAMINE KINASE"/>
    <property type="match status" value="1"/>
</dbReference>
<dbReference type="Gene3D" id="3.30.420.40">
    <property type="match status" value="2"/>
</dbReference>
<protein>
    <submittedName>
        <fullName evidence="2">ROK family protein</fullName>
    </submittedName>
</protein>
<evidence type="ECO:0000313" key="2">
    <source>
        <dbReference type="EMBL" id="HIU69231.1"/>
    </source>
</evidence>
<accession>A0A9D1SP58</accession>
<dbReference type="Proteomes" id="UP000824125">
    <property type="component" value="Unassembled WGS sequence"/>
</dbReference>
<evidence type="ECO:0000313" key="3">
    <source>
        <dbReference type="Proteomes" id="UP000824125"/>
    </source>
</evidence>
<reference evidence="2" key="1">
    <citation type="submission" date="2020-10" db="EMBL/GenBank/DDBJ databases">
        <authorList>
            <person name="Gilroy R."/>
        </authorList>
    </citation>
    <scope>NUCLEOTIDE SEQUENCE</scope>
    <source>
        <strain evidence="2">CHK176-6737</strain>
    </source>
</reference>
<comment type="similarity">
    <text evidence="1">Belongs to the ROK (NagC/XylR) family.</text>
</comment>
<dbReference type="InterPro" id="IPR043129">
    <property type="entry name" value="ATPase_NBD"/>
</dbReference>
<dbReference type="PANTHER" id="PTHR18964">
    <property type="entry name" value="ROK (REPRESSOR, ORF, KINASE) FAMILY"/>
    <property type="match status" value="1"/>
</dbReference>
<evidence type="ECO:0000256" key="1">
    <source>
        <dbReference type="ARBA" id="ARBA00006479"/>
    </source>
</evidence>
<dbReference type="AlphaFoldDB" id="A0A9D1SP58"/>
<name>A0A9D1SP58_9FIRM</name>
<comment type="caution">
    <text evidence="2">The sequence shown here is derived from an EMBL/GenBank/DDBJ whole genome shotgun (WGS) entry which is preliminary data.</text>
</comment>